<feature type="region of interest" description="Disordered" evidence="1">
    <location>
        <begin position="54"/>
        <end position="93"/>
    </location>
</feature>
<evidence type="ECO:0000313" key="3">
    <source>
        <dbReference type="Proteomes" id="UP001217325"/>
    </source>
</evidence>
<evidence type="ECO:0000256" key="1">
    <source>
        <dbReference type="SAM" id="MobiDB-lite"/>
    </source>
</evidence>
<gene>
    <name evidence="2" type="ORF">PXH69_31430</name>
</gene>
<comment type="caution">
    <text evidence="2">The sequence shown here is derived from an EMBL/GenBank/DDBJ whole genome shotgun (WGS) entry which is preliminary data.</text>
</comment>
<sequence>MLRRVRAAAYGVTAEELVAEIAADPGVHAASMEYLPVALRRRVAVLIDQARDLSRRHQRPVAQADAADDAGALEPEEVRPADPGRLDRLGNGQ</sequence>
<protein>
    <submittedName>
        <fullName evidence="2">Uncharacterized protein</fullName>
    </submittedName>
</protein>
<dbReference type="EMBL" id="JARDXE010000028">
    <property type="protein sequence ID" value="MDE8649489.1"/>
    <property type="molecule type" value="Genomic_DNA"/>
</dbReference>
<feature type="compositionally biased region" description="Low complexity" evidence="1">
    <location>
        <begin position="62"/>
        <end position="72"/>
    </location>
</feature>
<proteinExistence type="predicted"/>
<dbReference type="AlphaFoldDB" id="A0AAW6LQZ7"/>
<feature type="compositionally biased region" description="Basic and acidic residues" evidence="1">
    <location>
        <begin position="76"/>
        <end position="93"/>
    </location>
</feature>
<evidence type="ECO:0000313" key="2">
    <source>
        <dbReference type="EMBL" id="MDE8649489.1"/>
    </source>
</evidence>
<name>A0AAW6LQZ7_RHOSG</name>
<dbReference type="RefSeq" id="WP_275232908.1">
    <property type="nucleotide sequence ID" value="NZ_JARDXE010000028.1"/>
</dbReference>
<organism evidence="2 3">
    <name type="scientific">Rhodococcus qingshengii</name>
    <dbReference type="NCBI Taxonomy" id="334542"/>
    <lineage>
        <taxon>Bacteria</taxon>
        <taxon>Bacillati</taxon>
        <taxon>Actinomycetota</taxon>
        <taxon>Actinomycetes</taxon>
        <taxon>Mycobacteriales</taxon>
        <taxon>Nocardiaceae</taxon>
        <taxon>Rhodococcus</taxon>
        <taxon>Rhodococcus erythropolis group</taxon>
    </lineage>
</organism>
<reference evidence="2" key="1">
    <citation type="submission" date="2023-02" db="EMBL/GenBank/DDBJ databases">
        <title>A novel hydrolase synthesized by Rhodococcus erythropolis HQ is responsible for the detoxification of Zearalenone.</title>
        <authorList>
            <person name="Hu J."/>
            <person name="Xu J."/>
        </authorList>
    </citation>
    <scope>NUCLEOTIDE SEQUENCE</scope>
    <source>
        <strain evidence="2">HQ</strain>
    </source>
</reference>
<dbReference type="Proteomes" id="UP001217325">
    <property type="component" value="Unassembled WGS sequence"/>
</dbReference>
<accession>A0AAW6LQZ7</accession>